<sequence length="115" mass="13368">MNDHATDGTTMEPENKQKGAGRKRKYIEEKNCYSGYCVICEKELLRIRDHKADTHKDTDVEEVNTAIPEASEYALIKKGSFGVTKTFLFHADIRLIWKESDNLEKFYLSSYPYRP</sequence>
<organism evidence="2 3">
    <name type="scientific">Cloeon dipterum</name>
    <dbReference type="NCBI Taxonomy" id="197152"/>
    <lineage>
        <taxon>Eukaryota</taxon>
        <taxon>Metazoa</taxon>
        <taxon>Ecdysozoa</taxon>
        <taxon>Arthropoda</taxon>
        <taxon>Hexapoda</taxon>
        <taxon>Insecta</taxon>
        <taxon>Pterygota</taxon>
        <taxon>Palaeoptera</taxon>
        <taxon>Ephemeroptera</taxon>
        <taxon>Pisciforma</taxon>
        <taxon>Baetidae</taxon>
        <taxon>Cloeon</taxon>
    </lineage>
</organism>
<evidence type="ECO:0000313" key="3">
    <source>
        <dbReference type="Proteomes" id="UP000494165"/>
    </source>
</evidence>
<evidence type="ECO:0000256" key="1">
    <source>
        <dbReference type="SAM" id="MobiDB-lite"/>
    </source>
</evidence>
<proteinExistence type="predicted"/>
<dbReference type="Proteomes" id="UP000494165">
    <property type="component" value="Unassembled WGS sequence"/>
</dbReference>
<dbReference type="EMBL" id="CADEPI010000211">
    <property type="protein sequence ID" value="CAB3380521.1"/>
    <property type="molecule type" value="Genomic_DNA"/>
</dbReference>
<gene>
    <name evidence="2" type="ORF">CLODIP_2_CD09640</name>
</gene>
<dbReference type="AlphaFoldDB" id="A0A8S1DIK5"/>
<feature type="region of interest" description="Disordered" evidence="1">
    <location>
        <begin position="1"/>
        <end position="23"/>
    </location>
</feature>
<comment type="caution">
    <text evidence="2">The sequence shown here is derived from an EMBL/GenBank/DDBJ whole genome shotgun (WGS) entry which is preliminary data.</text>
</comment>
<accession>A0A8S1DIK5</accession>
<keyword evidence="3" id="KW-1185">Reference proteome</keyword>
<name>A0A8S1DIK5_9INSE</name>
<reference evidence="2 3" key="1">
    <citation type="submission" date="2020-04" db="EMBL/GenBank/DDBJ databases">
        <authorList>
            <person name="Alioto T."/>
            <person name="Alioto T."/>
            <person name="Gomez Garrido J."/>
        </authorList>
    </citation>
    <scope>NUCLEOTIDE SEQUENCE [LARGE SCALE GENOMIC DNA]</scope>
</reference>
<evidence type="ECO:0000313" key="2">
    <source>
        <dbReference type="EMBL" id="CAB3380521.1"/>
    </source>
</evidence>
<protein>
    <submittedName>
        <fullName evidence="2">Uncharacterized protein</fullName>
    </submittedName>
</protein>